<protein>
    <recommendedName>
        <fullName evidence="8">PAS domain-containing protein</fullName>
    </recommendedName>
</protein>
<dbReference type="PROSITE" id="PS50113">
    <property type="entry name" value="PAC"/>
    <property type="match status" value="1"/>
</dbReference>
<keyword evidence="3" id="KW-1133">Transmembrane helix</keyword>
<dbReference type="AlphaFoldDB" id="K0SKS7"/>
<dbReference type="PROSITE" id="PS50112">
    <property type="entry name" value="PAS"/>
    <property type="match status" value="1"/>
</dbReference>
<evidence type="ECO:0000313" key="7">
    <source>
        <dbReference type="Proteomes" id="UP000266841"/>
    </source>
</evidence>
<feature type="region of interest" description="Disordered" evidence="2">
    <location>
        <begin position="215"/>
        <end position="236"/>
    </location>
</feature>
<dbReference type="Proteomes" id="UP000266841">
    <property type="component" value="Unassembled WGS sequence"/>
</dbReference>
<dbReference type="InterPro" id="IPR035965">
    <property type="entry name" value="PAS-like_dom_sf"/>
</dbReference>
<evidence type="ECO:0000313" key="6">
    <source>
        <dbReference type="EMBL" id="EJK65935.1"/>
    </source>
</evidence>
<evidence type="ECO:0000259" key="5">
    <source>
        <dbReference type="PROSITE" id="PS50113"/>
    </source>
</evidence>
<evidence type="ECO:0008006" key="8">
    <source>
        <dbReference type="Google" id="ProtNLM"/>
    </source>
</evidence>
<sequence>MPSTTGGRADAEDDSSSASEKRGQRRGFSRRDSLPSATKFSKAVRRHSLLLSSINRGSFTSRRTLPEEGVDLHSFFRSATSLTRMREELKSAQDGDAENNSSTGVCARTEKSGGGRLLLHCIGLNSELISSGKSSAATLSRVNEFVMSELLPAHQSAIIHEDDEGRIPFTEAISSWISSRRAIRKWKLETDKTKQRVSVLAAKLKRRMAVAAMKRKQNLEEGDDSDSESLSAESASVTSSVNSDNVYSFRREQTFTSFLFGNNDEREARRELKMIVESADDAVFCIDEKGLILMTNKAATKQFGWDKNALIGSNIARICNRNDAPNHTMYLERYLRTGVKRVMGNKRELLARRKDGSVFWIELGLTEVSIGLGKFLFIGVVKDLTELKKHRRSLDYSKSSDLLDNAADEAHRMNQKTRGIPLLVEWCLSTLSDFVDHNGFNKNTEGDLDDEDDESVDLMSSVANLKYSFTSFTDNKETQMNPTLLHELVVEKVAAIPHLLEELLLIEDPEARRRVFDMSIVHKVLFSRESLGDGAWLMQMLDKSIRVQKSTIKETDLSGDLDTDEGRAYQLQMKIAADECRALAEAVVFYLEQVSSLSVQDDLHVFNNLQLYETISKSRRNLGRHVSGADFLSTGDVSHFQEHRDKLFNTVGSLNGLVRRLGVLDDDLGRCGMADFHHPAQDSNAHIFIKVKRAAATLVIRKLLDRVMFSPYACISALFDGINHLLLLVAFRLGPAPAMFHLANNDKMFNHQHYLLANIVLMTCVVFFGTKAIHAGLAKWAISTNLFWQDAFSFWSMLETVPLVAVVISSLSVDMVLHHRAARTDNDADVPFALRTLVAGTTPFLWLRILAYIKIRNKQLATFILCSVEIMKVGELTLSSYEFCGLNKVQSCRTSSGFCLCSFAQMWLTLTMDTSQANTGGYYLNGYLKAYTMMLGDLEIDSLKTHPLIAILFVVYTFGVTIVLLNILIAIVSDSYANSFVSSKMMLGKARVMFVSELLSIKTFHQMWMEGKTGNTRRNINYFFFGIAAFHCFIVTGTVVQKIEYGTYCETMASPRSIKLEATFTFTFMLFFLFAMKSTVAYVLNTFNDKGGLINPTDSDDTAWFKSTMNWFVKRTFSSFSASFDSLFDRDDKILLEGYGDEFGDSQEHRAEEKLQRSLEKTKKQLKNELKSLSSALNQGLIDMESQNRNELLK</sequence>
<dbReference type="GO" id="GO:0006355">
    <property type="term" value="P:regulation of DNA-templated transcription"/>
    <property type="evidence" value="ECO:0007669"/>
    <property type="project" value="InterPro"/>
</dbReference>
<dbReference type="PANTHER" id="PTHR31600">
    <property type="entry name" value="TINY MACROCYSTS PROTEIN B-RELATED"/>
    <property type="match status" value="1"/>
</dbReference>
<feature type="transmembrane region" description="Helical" evidence="3">
    <location>
        <begin position="948"/>
        <end position="972"/>
    </location>
</feature>
<dbReference type="InterPro" id="IPR052994">
    <property type="entry name" value="Tiny_macrocysts_regulators"/>
</dbReference>
<dbReference type="Gene3D" id="3.30.450.20">
    <property type="entry name" value="PAS domain"/>
    <property type="match status" value="1"/>
</dbReference>
<gene>
    <name evidence="6" type="ORF">THAOC_13165</name>
</gene>
<dbReference type="SMART" id="SM00091">
    <property type="entry name" value="PAS"/>
    <property type="match status" value="1"/>
</dbReference>
<proteinExistence type="predicted"/>
<feature type="domain" description="PAS" evidence="4">
    <location>
        <begin position="268"/>
        <end position="338"/>
    </location>
</feature>
<dbReference type="InterPro" id="IPR013767">
    <property type="entry name" value="PAS_fold"/>
</dbReference>
<evidence type="ECO:0000256" key="2">
    <source>
        <dbReference type="SAM" id="MobiDB-lite"/>
    </source>
</evidence>
<feature type="domain" description="PAC" evidence="5">
    <location>
        <begin position="345"/>
        <end position="396"/>
    </location>
</feature>
<keyword evidence="7" id="KW-1185">Reference proteome</keyword>
<feature type="transmembrane region" description="Helical" evidence="3">
    <location>
        <begin position="709"/>
        <end position="731"/>
    </location>
</feature>
<feature type="transmembrane region" description="Helical" evidence="3">
    <location>
        <begin position="751"/>
        <end position="770"/>
    </location>
</feature>
<evidence type="ECO:0000256" key="3">
    <source>
        <dbReference type="SAM" id="Phobius"/>
    </source>
</evidence>
<comment type="caution">
    <text evidence="6">The sequence shown here is derived from an EMBL/GenBank/DDBJ whole genome shotgun (WGS) entry which is preliminary data.</text>
</comment>
<feature type="transmembrane region" description="Helical" evidence="3">
    <location>
        <begin position="1020"/>
        <end position="1043"/>
    </location>
</feature>
<dbReference type="EMBL" id="AGNL01015366">
    <property type="protein sequence ID" value="EJK65935.1"/>
    <property type="molecule type" value="Genomic_DNA"/>
</dbReference>
<dbReference type="CDD" id="cd00130">
    <property type="entry name" value="PAS"/>
    <property type="match status" value="1"/>
</dbReference>
<keyword evidence="1" id="KW-0175">Coiled coil</keyword>
<keyword evidence="3" id="KW-0472">Membrane</keyword>
<feature type="transmembrane region" description="Helical" evidence="3">
    <location>
        <begin position="791"/>
        <end position="812"/>
    </location>
</feature>
<dbReference type="PANTHER" id="PTHR31600:SF2">
    <property type="entry name" value="GAMETE ENRICHED GENE 10 PROTEIN-RELATED"/>
    <property type="match status" value="1"/>
</dbReference>
<feature type="coiled-coil region" evidence="1">
    <location>
        <begin position="1149"/>
        <end position="1179"/>
    </location>
</feature>
<feature type="transmembrane region" description="Helical" evidence="3">
    <location>
        <begin position="1063"/>
        <end position="1084"/>
    </location>
</feature>
<organism evidence="6 7">
    <name type="scientific">Thalassiosira oceanica</name>
    <name type="common">Marine diatom</name>
    <dbReference type="NCBI Taxonomy" id="159749"/>
    <lineage>
        <taxon>Eukaryota</taxon>
        <taxon>Sar</taxon>
        <taxon>Stramenopiles</taxon>
        <taxon>Ochrophyta</taxon>
        <taxon>Bacillariophyta</taxon>
        <taxon>Coscinodiscophyceae</taxon>
        <taxon>Thalassiosirophycidae</taxon>
        <taxon>Thalassiosirales</taxon>
        <taxon>Thalassiosiraceae</taxon>
        <taxon>Thalassiosira</taxon>
    </lineage>
</organism>
<dbReference type="Pfam" id="PF00989">
    <property type="entry name" value="PAS"/>
    <property type="match status" value="1"/>
</dbReference>
<evidence type="ECO:0000259" key="4">
    <source>
        <dbReference type="PROSITE" id="PS50112"/>
    </source>
</evidence>
<accession>K0SKS7</accession>
<evidence type="ECO:0000256" key="1">
    <source>
        <dbReference type="SAM" id="Coils"/>
    </source>
</evidence>
<keyword evidence="3" id="KW-0812">Transmembrane</keyword>
<dbReference type="OrthoDB" id="39614at2759"/>
<reference evidence="6 7" key="1">
    <citation type="journal article" date="2012" name="Genome Biol.">
        <title>Genome and low-iron response of an oceanic diatom adapted to chronic iron limitation.</title>
        <authorList>
            <person name="Lommer M."/>
            <person name="Specht M."/>
            <person name="Roy A.S."/>
            <person name="Kraemer L."/>
            <person name="Andreson R."/>
            <person name="Gutowska M.A."/>
            <person name="Wolf J."/>
            <person name="Bergner S.V."/>
            <person name="Schilhabel M.B."/>
            <person name="Klostermeier U.C."/>
            <person name="Beiko R.G."/>
            <person name="Rosenstiel P."/>
            <person name="Hippler M."/>
            <person name="Laroche J."/>
        </authorList>
    </citation>
    <scope>NUCLEOTIDE SEQUENCE [LARGE SCALE GENOMIC DNA]</scope>
    <source>
        <strain evidence="6 7">CCMP1005</strain>
    </source>
</reference>
<name>K0SKS7_THAOC</name>
<dbReference type="SUPFAM" id="SSF55785">
    <property type="entry name" value="PYP-like sensor domain (PAS domain)"/>
    <property type="match status" value="1"/>
</dbReference>
<feature type="non-terminal residue" evidence="6">
    <location>
        <position position="1194"/>
    </location>
</feature>
<dbReference type="eggNOG" id="ENOG502QZ44">
    <property type="taxonomic scope" value="Eukaryota"/>
</dbReference>
<dbReference type="InterPro" id="IPR000014">
    <property type="entry name" value="PAS"/>
</dbReference>
<dbReference type="InterPro" id="IPR000700">
    <property type="entry name" value="PAS-assoc_C"/>
</dbReference>
<feature type="region of interest" description="Disordered" evidence="2">
    <location>
        <begin position="1"/>
        <end position="39"/>
    </location>
</feature>
<dbReference type="NCBIfam" id="TIGR00229">
    <property type="entry name" value="sensory_box"/>
    <property type="match status" value="1"/>
</dbReference>